<reference evidence="1" key="1">
    <citation type="submission" date="2023-06" db="EMBL/GenBank/DDBJ databases">
        <title>Genomic analysis of the entomopathogenic nematode Steinernema hermaphroditum.</title>
        <authorList>
            <person name="Schwarz E.M."/>
            <person name="Heppert J.K."/>
            <person name="Baniya A."/>
            <person name="Schwartz H.T."/>
            <person name="Tan C.-H."/>
            <person name="Antoshechkin I."/>
            <person name="Sternberg P.W."/>
            <person name="Goodrich-Blair H."/>
            <person name="Dillman A.R."/>
        </authorList>
    </citation>
    <scope>NUCLEOTIDE SEQUENCE</scope>
    <source>
        <strain evidence="1">PS9179</strain>
        <tissue evidence="1">Whole animal</tissue>
    </source>
</reference>
<dbReference type="EMBL" id="JAUCMV010000001">
    <property type="protein sequence ID" value="KAK0429110.1"/>
    <property type="molecule type" value="Genomic_DNA"/>
</dbReference>
<protein>
    <submittedName>
        <fullName evidence="1">Uncharacterized protein</fullName>
    </submittedName>
</protein>
<keyword evidence="2" id="KW-1185">Reference proteome</keyword>
<sequence length="253" mass="29004">MDTVPQCFVDEVLSYIACASLKRMKRLEGQYGGLVQVHSDKRYKYAVTAEKVEIKRTATTETKGQNLLECEPMYCNTLILMINDDALLNTGVLKELKRLQVYAKYIHVGLKQSKLRREVVDFIKALRLTVFVLTNARLEEDALEIFNHQLEKKCLTTAGICSEVVDFAQMKRVLPVLIQPQFQALSLRVGRRLFNATAVQVREFVRLHRGPMKGKLVIFNDALNGVRDREEQKTLKSLGRICRTTTMEGVYKF</sequence>
<comment type="caution">
    <text evidence="1">The sequence shown here is derived from an EMBL/GenBank/DDBJ whole genome shotgun (WGS) entry which is preliminary data.</text>
</comment>
<gene>
    <name evidence="1" type="ORF">QR680_011199</name>
</gene>
<dbReference type="AlphaFoldDB" id="A0AA39MD26"/>
<accession>A0AA39MD26</accession>
<evidence type="ECO:0000313" key="1">
    <source>
        <dbReference type="EMBL" id="KAK0429110.1"/>
    </source>
</evidence>
<name>A0AA39MD26_9BILA</name>
<evidence type="ECO:0000313" key="2">
    <source>
        <dbReference type="Proteomes" id="UP001175271"/>
    </source>
</evidence>
<dbReference type="Proteomes" id="UP001175271">
    <property type="component" value="Unassembled WGS sequence"/>
</dbReference>
<proteinExistence type="predicted"/>
<organism evidence="1 2">
    <name type="scientific">Steinernema hermaphroditum</name>
    <dbReference type="NCBI Taxonomy" id="289476"/>
    <lineage>
        <taxon>Eukaryota</taxon>
        <taxon>Metazoa</taxon>
        <taxon>Ecdysozoa</taxon>
        <taxon>Nematoda</taxon>
        <taxon>Chromadorea</taxon>
        <taxon>Rhabditida</taxon>
        <taxon>Tylenchina</taxon>
        <taxon>Panagrolaimomorpha</taxon>
        <taxon>Strongyloidoidea</taxon>
        <taxon>Steinernematidae</taxon>
        <taxon>Steinernema</taxon>
    </lineage>
</organism>